<reference evidence="2 3" key="2">
    <citation type="submission" date="2016-08" db="EMBL/GenBank/DDBJ databases">
        <title>Pervasive Adenine N6-methylation of Active Genes in Fungi.</title>
        <authorList>
            <consortium name="DOE Joint Genome Institute"/>
            <person name="Mondo S.J."/>
            <person name="Dannebaum R.O."/>
            <person name="Kuo R.C."/>
            <person name="Labutti K."/>
            <person name="Haridas S."/>
            <person name="Kuo A."/>
            <person name="Salamov A."/>
            <person name="Ahrendt S.R."/>
            <person name="Lipzen A."/>
            <person name="Sullivan W."/>
            <person name="Andreopoulos W.B."/>
            <person name="Clum A."/>
            <person name="Lindquist E."/>
            <person name="Daum C."/>
            <person name="Ramamoorthy G.K."/>
            <person name="Gryganskyi A."/>
            <person name="Culley D."/>
            <person name="Magnuson J.K."/>
            <person name="James T.Y."/>
            <person name="O'Malley M.A."/>
            <person name="Stajich J.E."/>
            <person name="Spatafora J.W."/>
            <person name="Visel A."/>
            <person name="Grigoriev I.V."/>
        </authorList>
    </citation>
    <scope>NUCLEOTIDE SEQUENCE [LARGE SCALE GENOMIC DNA]</scope>
    <source>
        <strain evidence="2 3">S4</strain>
    </source>
</reference>
<evidence type="ECO:0008006" key="4">
    <source>
        <dbReference type="Google" id="ProtNLM"/>
    </source>
</evidence>
<dbReference type="EMBL" id="MCFG01000038">
    <property type="protein sequence ID" value="ORX85278.1"/>
    <property type="molecule type" value="Genomic_DNA"/>
</dbReference>
<evidence type="ECO:0000313" key="2">
    <source>
        <dbReference type="EMBL" id="ORX85278.1"/>
    </source>
</evidence>
<protein>
    <recommendedName>
        <fullName evidence="4">F-box domain-containing protein</fullName>
    </recommendedName>
</protein>
<evidence type="ECO:0000313" key="3">
    <source>
        <dbReference type="Proteomes" id="UP000193944"/>
    </source>
</evidence>
<feature type="compositionally biased region" description="Low complexity" evidence="1">
    <location>
        <begin position="189"/>
        <end position="198"/>
    </location>
</feature>
<evidence type="ECO:0000256" key="1">
    <source>
        <dbReference type="SAM" id="MobiDB-lite"/>
    </source>
</evidence>
<gene>
    <name evidence="2" type="ORF">BCR32DRAFT_276459</name>
</gene>
<dbReference type="InterPro" id="IPR025886">
    <property type="entry name" value="PP2-like"/>
</dbReference>
<proteinExistence type="predicted"/>
<accession>A0A1Y1XHN8</accession>
<keyword evidence="3" id="KW-1185">Reference proteome</keyword>
<feature type="region of interest" description="Disordered" evidence="1">
    <location>
        <begin position="220"/>
        <end position="239"/>
    </location>
</feature>
<feature type="region of interest" description="Disordered" evidence="1">
    <location>
        <begin position="158"/>
        <end position="198"/>
    </location>
</feature>
<reference evidence="2 3" key="1">
    <citation type="submission" date="2016-08" db="EMBL/GenBank/DDBJ databases">
        <title>A Parts List for Fungal Cellulosomes Revealed by Comparative Genomics.</title>
        <authorList>
            <consortium name="DOE Joint Genome Institute"/>
            <person name="Haitjema C.H."/>
            <person name="Gilmore S.P."/>
            <person name="Henske J.K."/>
            <person name="Solomon K.V."/>
            <person name="De Groot R."/>
            <person name="Kuo A."/>
            <person name="Mondo S.J."/>
            <person name="Salamov A.A."/>
            <person name="Labutti K."/>
            <person name="Zhao Z."/>
            <person name="Chiniquy J."/>
            <person name="Barry K."/>
            <person name="Brewer H.M."/>
            <person name="Purvine S.O."/>
            <person name="Wright A.T."/>
            <person name="Boxma B."/>
            <person name="Van Alen T."/>
            <person name="Hackstein J.H."/>
            <person name="Baker S.E."/>
            <person name="Grigoriev I.V."/>
            <person name="O'Malley M.A."/>
        </authorList>
    </citation>
    <scope>NUCLEOTIDE SEQUENCE [LARGE SCALE GENOMIC DNA]</scope>
    <source>
        <strain evidence="2 3">S4</strain>
    </source>
</reference>
<feature type="compositionally biased region" description="Basic and acidic residues" evidence="1">
    <location>
        <begin position="175"/>
        <end position="185"/>
    </location>
</feature>
<name>A0A1Y1XHN8_9FUNG</name>
<organism evidence="2 3">
    <name type="scientific">Anaeromyces robustus</name>
    <dbReference type="NCBI Taxonomy" id="1754192"/>
    <lineage>
        <taxon>Eukaryota</taxon>
        <taxon>Fungi</taxon>
        <taxon>Fungi incertae sedis</taxon>
        <taxon>Chytridiomycota</taxon>
        <taxon>Chytridiomycota incertae sedis</taxon>
        <taxon>Neocallimastigomycetes</taxon>
        <taxon>Neocallimastigales</taxon>
        <taxon>Neocallimastigaceae</taxon>
        <taxon>Anaeromyces</taxon>
    </lineage>
</organism>
<dbReference type="AlphaFoldDB" id="A0A1Y1XHN8"/>
<comment type="caution">
    <text evidence="2">The sequence shown here is derived from an EMBL/GenBank/DDBJ whole genome shotgun (WGS) entry which is preliminary data.</text>
</comment>
<sequence>MERKGLFKLPFQILLYEIPKYLELTDYINYTSTCKFLYNNMEKSDIWKSELEENYTKEETLFAQDKDSAYDKFKKLSTKFLPKIIVNVMLLIVKPVGLKKKNELHLKNVCWLHIIGKFSNVPDGRYVPEFKVKIARRPLGLSRLTFNASVVEVPINTHEENDDDIQQDIPSQDRNGTEPTERADDSTEEANNNTNNNAPSLFSVALSVLTLGIVRINDARNNENNENNDNNNQNNDEIPSRKIMTSQNKFTNEILNIYRNDEWRIVEAPEIIVNHSLIDNKKSKIVVELEIKDINGYWKNGLNFKGMRLRKVEPTDSDSDVDVGVEESEESDVFE</sequence>
<dbReference type="Pfam" id="PF14299">
    <property type="entry name" value="PP2"/>
    <property type="match status" value="1"/>
</dbReference>
<dbReference type="Proteomes" id="UP000193944">
    <property type="component" value="Unassembled WGS sequence"/>
</dbReference>
<feature type="region of interest" description="Disordered" evidence="1">
    <location>
        <begin position="313"/>
        <end position="335"/>
    </location>
</feature>
<feature type="compositionally biased region" description="Low complexity" evidence="1">
    <location>
        <begin position="224"/>
        <end position="237"/>
    </location>
</feature>
<feature type="compositionally biased region" description="Acidic residues" evidence="1">
    <location>
        <begin position="315"/>
        <end position="335"/>
    </location>
</feature>
<dbReference type="OrthoDB" id="10466682at2759"/>